<feature type="region of interest" description="Disordered" evidence="1">
    <location>
        <begin position="848"/>
        <end position="918"/>
    </location>
</feature>
<sequence length="1803" mass="198761">MSAIRIRGCTILPPLLDEEERHAAALIRQQAVEIQYKKKQKKQGNYYQSRVQNNGCHDVDSPLSRSTSASLQSDITTTISSVSNFSNSASSLTTLSASQSNYFSSAALVLDEALLKSSSSEDATSLILGISQPSEIVVDFGSSTQLATESGTLIQNQVHTSDGMDTSASLSISLASDISEDDHTTAQTLELDSDNTTRDIYSPKETNSSKGNSISQNEMENFITLRRPSQHLSDNSMTSSSCDVFYDSGCDADRKSVSIMHRSLGHSGSRSNLIDDYLESLTNQSSGSISGRSSSQATLSKETNESISKSKQKYLDKTIVGLMEEKIEKSIEKIRPRSSSRSSHSSQSSRSSRSSDTDRSIGSKYLDNYLGALTDQAWLAFPTSHKTKKKVFLDSEEYMEKTLKTSKKSRSKDDLTKSRRSSNPEVKSKLSASKSTEAFMTHTSQGYVDQSPVTAAEFELEESRVNKMFFDNEHTKKSKEISNETELNTTYDVIEIDTNENENKKSNMVSKNISVTEYVKQDEISSSCITVHEKEIGDSSSDESSETELSTIVFVDEVLESPSEAKKTTECASKGMIKVVSKEDIAGMTNSKFVDHKNDSSIEHDSINDSSINVSKTQSKSSDEDISNEVESPNNSLNSNSQSSSVQSSGMHTAHVQSPHTYSSESLSPRTSPQTQSPPSSSLLSQSPLNHYSPLVQSPFNQNTPTSLALNQSPPLSQSSPVDSPQNESSISPQLVKNTHVQSPHNESSHIQSPHAQSRMSQSFTSQSPSRTSWTSSQGNHVQSTRTSFSQNSGTHLQSSRSQTMYRSYPCDLSPLIEVPYSHSPCVQSPQVESNYQNSPMFTNDQLRETEPHKKTSPSQSTEDSLLDSQNEDKNQCSKNESKPESQLMLNSDSGVDENSSSNISVYTGTPVNKDETITIPSGADPIEQILTMLQIKQQQEIEELRKRQQDELKQFLQTMQQVPRPQLQAFLNGSRMGGAIPILNSNEQNPVCSKSINSLPMLSDSEQATKQMTSSLPVLNNAIESNASSMYESVSIDDSNPPSISNVCIGDKANGTVKYYNQTLTLSDQNDNDVSKTMSNSISSVASLDSSYTETGDESTLLNPAVYDPRTAAGMSQTVWTSSDDPFQERTELSTRKKEICSQTTNHINIMPSYFGNEEYVRSTVGAVNANFLPNTGENIQTGETTAVYVICSNSAMLGSNDRSLQNRASTNSPNGNINDNSSSSDRNQYVHSSEDETSVTATDIALGMLKKVSGEMDDSWSPEKLQDQFGVKDSKREQFQVGDIYFTKPTSITQLLKDNPQLVKSDSETDTPPPLSEWCSTGQLHSTVQHRSSAEQHNIRPSYCHQHSPIQSPSSVQQYQNIKNSGLDLVPEKESDANVLKYKLDNNTVFLRGLIRLQACVRRFLIKRLLQTKFVKEQLATLAEIANVAAQFHRDILTDNIHKGDVDFHKALYTQEALARERIRRVFVVLNSNEQMALIRRDRELIWMEQERQKERYHRAAPVQQTSKKSTSTGGQNPARRSHLYSSDSGHSSPSRNRGISSTQNKTKRSPAVASSKTSVSARSPTSNHSRSSQSVSRSSYAKPSSSNQWGVPLSRSPPPSKRTACSPRNSQLNSPRGSQYTSPRGSQLTSPREPKMNSPRDTRLPSFTRSRSSTIHGSPPRSRRSPSVSQSPPISRSSSISKRSSQMSRSSSMSDNSPPTARRSLYKSEWSSSHDAKLPVRGRWGANSRPVGGSSSNENIRSIRAQATSQSTRMPTQKSFMTRSSSSVTQKYSQSTLSAGSKEQPKSQKKNVAVNRRPWR</sequence>
<reference evidence="2 3" key="1">
    <citation type="submission" date="2024-05" db="EMBL/GenBank/DDBJ databases">
        <authorList>
            <person name="Wallberg A."/>
        </authorList>
    </citation>
    <scope>NUCLEOTIDE SEQUENCE [LARGE SCALE GENOMIC DNA]</scope>
</reference>
<feature type="compositionally biased region" description="Polar residues" evidence="1">
    <location>
        <begin position="857"/>
        <end position="869"/>
    </location>
</feature>
<feature type="compositionally biased region" description="Polar residues" evidence="1">
    <location>
        <begin position="296"/>
        <end position="308"/>
    </location>
</feature>
<keyword evidence="3" id="KW-1185">Reference proteome</keyword>
<feature type="compositionally biased region" description="Low complexity" evidence="1">
    <location>
        <begin position="1767"/>
        <end position="1779"/>
    </location>
</feature>
<feature type="compositionally biased region" description="Basic and acidic residues" evidence="1">
    <location>
        <begin position="1635"/>
        <end position="1646"/>
    </location>
</feature>
<proteinExistence type="predicted"/>
<feature type="compositionally biased region" description="Polar residues" evidence="1">
    <location>
        <begin position="1505"/>
        <end position="1518"/>
    </location>
</feature>
<feature type="compositionally biased region" description="Low complexity" evidence="1">
    <location>
        <begin position="1526"/>
        <end position="1537"/>
    </location>
</feature>
<protein>
    <recommendedName>
        <fullName evidence="4">Centriolar coiled-coil protein of 110 kDa</fullName>
    </recommendedName>
</protein>
<feature type="compositionally biased region" description="Low complexity" evidence="1">
    <location>
        <begin position="666"/>
        <end position="689"/>
    </location>
</feature>
<dbReference type="Pfam" id="PF16025">
    <property type="entry name" value="CaM_bind"/>
    <property type="match status" value="1"/>
</dbReference>
<feature type="compositionally biased region" description="Low complexity" evidence="1">
    <location>
        <begin position="1668"/>
        <end position="1702"/>
    </location>
</feature>
<dbReference type="Proteomes" id="UP001497623">
    <property type="component" value="Unassembled WGS sequence"/>
</dbReference>
<feature type="compositionally biased region" description="Polar residues" evidence="1">
    <location>
        <begin position="1538"/>
        <end position="1547"/>
    </location>
</feature>
<feature type="compositionally biased region" description="Polar residues" evidence="1">
    <location>
        <begin position="888"/>
        <end position="911"/>
    </location>
</feature>
<feature type="compositionally biased region" description="Low complexity" evidence="1">
    <location>
        <begin position="1211"/>
        <end position="1229"/>
    </location>
</feature>
<feature type="compositionally biased region" description="Low complexity" evidence="1">
    <location>
        <begin position="765"/>
        <end position="777"/>
    </location>
</feature>
<feature type="compositionally biased region" description="Basic and acidic residues" evidence="1">
    <location>
        <begin position="1128"/>
        <end position="1137"/>
    </location>
</feature>
<feature type="compositionally biased region" description="Polar residues" evidence="1">
    <location>
        <begin position="727"/>
        <end position="764"/>
    </location>
</feature>
<feature type="region of interest" description="Disordered" evidence="1">
    <location>
        <begin position="402"/>
        <end position="435"/>
    </location>
</feature>
<feature type="region of interest" description="Disordered" evidence="1">
    <location>
        <begin position="1118"/>
        <end position="1137"/>
    </location>
</feature>
<feature type="compositionally biased region" description="Polar residues" evidence="1">
    <location>
        <begin position="778"/>
        <end position="803"/>
    </location>
</feature>
<evidence type="ECO:0000256" key="1">
    <source>
        <dbReference type="SAM" id="MobiDB-lite"/>
    </source>
</evidence>
<feature type="compositionally biased region" description="Low complexity" evidence="1">
    <location>
        <begin position="337"/>
        <end position="352"/>
    </location>
</feature>
<organism evidence="2 3">
    <name type="scientific">Meganyctiphanes norvegica</name>
    <name type="common">Northern krill</name>
    <name type="synonym">Thysanopoda norvegica</name>
    <dbReference type="NCBI Taxonomy" id="48144"/>
    <lineage>
        <taxon>Eukaryota</taxon>
        <taxon>Metazoa</taxon>
        <taxon>Ecdysozoa</taxon>
        <taxon>Arthropoda</taxon>
        <taxon>Crustacea</taxon>
        <taxon>Multicrustacea</taxon>
        <taxon>Malacostraca</taxon>
        <taxon>Eumalacostraca</taxon>
        <taxon>Eucarida</taxon>
        <taxon>Euphausiacea</taxon>
        <taxon>Euphausiidae</taxon>
        <taxon>Meganyctiphanes</taxon>
    </lineage>
</organism>
<feature type="compositionally biased region" description="Low complexity" evidence="1">
    <location>
        <begin position="707"/>
        <end position="726"/>
    </location>
</feature>
<feature type="compositionally biased region" description="Low complexity" evidence="1">
    <location>
        <begin position="629"/>
        <end position="649"/>
    </location>
</feature>
<feature type="compositionally biased region" description="Basic and acidic residues" evidence="1">
    <location>
        <begin position="595"/>
        <end position="607"/>
    </location>
</feature>
<feature type="compositionally biased region" description="Low complexity" evidence="1">
    <location>
        <begin position="285"/>
        <end position="295"/>
    </location>
</feature>
<dbReference type="EMBL" id="CAXKWB010009107">
    <property type="protein sequence ID" value="CAL4093485.1"/>
    <property type="molecule type" value="Genomic_DNA"/>
</dbReference>
<comment type="caution">
    <text evidence="2">The sequence shown here is derived from an EMBL/GenBank/DDBJ whole genome shotgun (WGS) entry which is preliminary data.</text>
</comment>
<feature type="region of interest" description="Disordered" evidence="1">
    <location>
        <begin position="595"/>
        <end position="803"/>
    </location>
</feature>
<feature type="compositionally biased region" description="Polar residues" evidence="1">
    <location>
        <begin position="1648"/>
        <end position="1659"/>
    </location>
</feature>
<feature type="region of interest" description="Disordered" evidence="1">
    <location>
        <begin position="186"/>
        <end position="216"/>
    </location>
</feature>
<evidence type="ECO:0008006" key="4">
    <source>
        <dbReference type="Google" id="ProtNLM"/>
    </source>
</evidence>
<feature type="compositionally biased region" description="Polar residues" evidence="1">
    <location>
        <begin position="1736"/>
        <end position="1766"/>
    </location>
</feature>
<feature type="compositionally biased region" description="Polar residues" evidence="1">
    <location>
        <begin position="655"/>
        <end position="665"/>
    </location>
</feature>
<name>A0AAV2QNF3_MEGNR</name>
<evidence type="ECO:0000313" key="2">
    <source>
        <dbReference type="EMBL" id="CAL4093485.1"/>
    </source>
</evidence>
<evidence type="ECO:0000313" key="3">
    <source>
        <dbReference type="Proteomes" id="UP001497623"/>
    </source>
</evidence>
<feature type="region of interest" description="Disordered" evidence="1">
    <location>
        <begin position="1497"/>
        <end position="1803"/>
    </location>
</feature>
<feature type="region of interest" description="Disordered" evidence="1">
    <location>
        <begin position="330"/>
        <end position="361"/>
    </location>
</feature>
<feature type="compositionally biased region" description="Polar residues" evidence="1">
    <location>
        <begin position="1609"/>
        <end position="1633"/>
    </location>
</feature>
<feature type="region of interest" description="Disordered" evidence="1">
    <location>
        <begin position="283"/>
        <end position="308"/>
    </location>
</feature>
<feature type="compositionally biased region" description="Low complexity" evidence="1">
    <location>
        <begin position="1569"/>
        <end position="1582"/>
    </location>
</feature>
<accession>A0AAV2QNF3</accession>
<feature type="region of interest" description="Disordered" evidence="1">
    <location>
        <begin position="1203"/>
        <end position="1240"/>
    </location>
</feature>
<feature type="compositionally biased region" description="Polar residues" evidence="1">
    <location>
        <begin position="608"/>
        <end position="620"/>
    </location>
</feature>
<feature type="compositionally biased region" description="Basic and acidic residues" evidence="1">
    <location>
        <begin position="871"/>
        <end position="884"/>
    </location>
</feature>
<gene>
    <name evidence="2" type="ORF">MNOR_LOCUS14877</name>
</gene>
<feature type="compositionally biased region" description="Polar residues" evidence="1">
    <location>
        <begin position="1555"/>
        <end position="1568"/>
    </location>
</feature>
<feature type="compositionally biased region" description="Polar residues" evidence="1">
    <location>
        <begin position="204"/>
        <end position="216"/>
    </location>
</feature>
<feature type="compositionally biased region" description="Polar residues" evidence="1">
    <location>
        <begin position="695"/>
        <end position="706"/>
    </location>
</feature>